<feature type="compositionally biased region" description="Low complexity" evidence="1">
    <location>
        <begin position="215"/>
        <end position="233"/>
    </location>
</feature>
<dbReference type="OrthoDB" id="4121058at2759"/>
<evidence type="ECO:0000256" key="1">
    <source>
        <dbReference type="SAM" id="MobiDB-lite"/>
    </source>
</evidence>
<sequence>MSLTPPVQKDGFSFVGDSFYREASNSNNHRRATVPELKAHFSGRDTENRPAHWYEAQLLHYGLPPSKVKGTAHKRLFDAVMARNGLTVPAHIQKIEADLKKEWNKKEREAKKAMKAEQSSTNVSVNVSVQVSSTGAVKVGAAEPAAKKAKTGGASSSTTTPKRTTTAASKEKKTTTTKAQKIDGKGKSASSSKTAKPDTKAKAPAKPTAKRPAAKAKAPVKSAAKRPAASSSTGTVDPAYGALVNPRRRGIGLLNGRYSVSCPYIEDNFPGRLNGLGLIATLDGDSLWLKFDFAPAVTGLMKVDRPYEPDEEMILFWRGHALDWAGNRRFFNVDTIYRAGPENRLRFLGGGHIQGMINYDRGDIEFDAYRLPGQSMTSEISPAQARAEWVQLGQNMDTLW</sequence>
<reference evidence="2 3" key="1">
    <citation type="submission" date="2015-09" db="EMBL/GenBank/DDBJ databases">
        <title>Host preference determinants of Valsa canker pathogens revealed by comparative genomics.</title>
        <authorList>
            <person name="Yin Z."/>
            <person name="Huang L."/>
        </authorList>
    </citation>
    <scope>NUCLEOTIDE SEQUENCE [LARGE SCALE GENOMIC DNA]</scope>
    <source>
        <strain evidence="2 3">03-1</strain>
    </source>
</reference>
<gene>
    <name evidence="2" type="ORF">VMCG_06558</name>
</gene>
<feature type="region of interest" description="Disordered" evidence="1">
    <location>
        <begin position="138"/>
        <end position="241"/>
    </location>
</feature>
<feature type="compositionally biased region" description="Low complexity" evidence="1">
    <location>
        <begin position="151"/>
        <end position="168"/>
    </location>
</feature>
<name>A0A423WBV1_9PEZI</name>
<keyword evidence="3" id="KW-1185">Reference proteome</keyword>
<evidence type="ECO:0000313" key="3">
    <source>
        <dbReference type="Proteomes" id="UP000283895"/>
    </source>
</evidence>
<dbReference type="EMBL" id="LKEA01000020">
    <property type="protein sequence ID" value="ROW00849.1"/>
    <property type="molecule type" value="Genomic_DNA"/>
</dbReference>
<organism evidence="2 3">
    <name type="scientific">Cytospora schulzeri</name>
    <dbReference type="NCBI Taxonomy" id="448051"/>
    <lineage>
        <taxon>Eukaryota</taxon>
        <taxon>Fungi</taxon>
        <taxon>Dikarya</taxon>
        <taxon>Ascomycota</taxon>
        <taxon>Pezizomycotina</taxon>
        <taxon>Sordariomycetes</taxon>
        <taxon>Sordariomycetidae</taxon>
        <taxon>Diaporthales</taxon>
        <taxon>Cytosporaceae</taxon>
        <taxon>Cytospora</taxon>
    </lineage>
</organism>
<accession>A0A423WBV1</accession>
<proteinExistence type="predicted"/>
<dbReference type="STRING" id="356882.A0A423WBV1"/>
<dbReference type="AlphaFoldDB" id="A0A423WBV1"/>
<evidence type="ECO:0000313" key="2">
    <source>
        <dbReference type="EMBL" id="ROW00849.1"/>
    </source>
</evidence>
<feature type="compositionally biased region" description="Basic and acidic residues" evidence="1">
    <location>
        <begin position="169"/>
        <end position="186"/>
    </location>
</feature>
<dbReference type="Proteomes" id="UP000283895">
    <property type="component" value="Unassembled WGS sequence"/>
</dbReference>
<comment type="caution">
    <text evidence="2">The sequence shown here is derived from an EMBL/GenBank/DDBJ whole genome shotgun (WGS) entry which is preliminary data.</text>
</comment>
<protein>
    <submittedName>
        <fullName evidence="2">Uncharacterized protein</fullName>
    </submittedName>
</protein>